<dbReference type="SMART" id="SM00829">
    <property type="entry name" value="PKS_ER"/>
    <property type="match status" value="1"/>
</dbReference>
<reference evidence="4 5" key="1">
    <citation type="submission" date="2019-12" db="EMBL/GenBank/DDBJ databases">
        <title>Whole genome sequencing of endophytic Actinobacterium Micromonospora sp. MPMI6T.</title>
        <authorList>
            <person name="Evv R."/>
            <person name="Podile A.R."/>
        </authorList>
    </citation>
    <scope>NUCLEOTIDE SEQUENCE [LARGE SCALE GENOMIC DNA]</scope>
    <source>
        <strain evidence="4 5">MPMI6</strain>
    </source>
</reference>
<organism evidence="4 5">
    <name type="scientific">Micromonospora echinofusca</name>
    <dbReference type="NCBI Taxonomy" id="47858"/>
    <lineage>
        <taxon>Bacteria</taxon>
        <taxon>Bacillati</taxon>
        <taxon>Actinomycetota</taxon>
        <taxon>Actinomycetes</taxon>
        <taxon>Micromonosporales</taxon>
        <taxon>Micromonosporaceae</taxon>
        <taxon>Micromonospora</taxon>
    </lineage>
</organism>
<keyword evidence="1" id="KW-0521">NADP</keyword>
<evidence type="ECO:0000313" key="4">
    <source>
        <dbReference type="EMBL" id="MBO4208735.1"/>
    </source>
</evidence>
<feature type="non-terminal residue" evidence="4">
    <location>
        <position position="1"/>
    </location>
</feature>
<proteinExistence type="predicted"/>
<dbReference type="InterPro" id="IPR036291">
    <property type="entry name" value="NAD(P)-bd_dom_sf"/>
</dbReference>
<gene>
    <name evidence="4" type="ORF">GSF22_22385</name>
</gene>
<dbReference type="PANTHER" id="PTHR48106:SF18">
    <property type="entry name" value="QUINONE OXIDOREDUCTASE PIG3"/>
    <property type="match status" value="1"/>
</dbReference>
<dbReference type="Gene3D" id="3.90.180.10">
    <property type="entry name" value="Medium-chain alcohol dehydrogenases, catalytic domain"/>
    <property type="match status" value="1"/>
</dbReference>
<sequence length="206" mass="21457">PAAVDLDDAVTLPTAWSTAWHATYCVGAARTGDWVVVHAAASAVSVAALQLARRVGARVVAVASSPAKVALAADLGADLALRADEDVVARVREVTDGRGADLVLDHIGAATWRTSVDCLRPGGRLVTFGNIGGDQVSLSLAEIYHRGLRLLGAGAYCPADFTAMIAAYGQGGLRTLRAAEYPLEDLPEAYRAQESRTAIGKIVVRP</sequence>
<name>A0ABS3VW12_MICEH</name>
<keyword evidence="5" id="KW-1185">Reference proteome</keyword>
<evidence type="ECO:0000313" key="5">
    <source>
        <dbReference type="Proteomes" id="UP000823521"/>
    </source>
</evidence>
<protein>
    <submittedName>
        <fullName evidence="4">Zinc-binding dehydrogenase</fullName>
    </submittedName>
</protein>
<comment type="caution">
    <text evidence="4">The sequence shown here is derived from an EMBL/GenBank/DDBJ whole genome shotgun (WGS) entry which is preliminary data.</text>
</comment>
<dbReference type="PANTHER" id="PTHR48106">
    <property type="entry name" value="QUINONE OXIDOREDUCTASE PIG3-RELATED"/>
    <property type="match status" value="1"/>
</dbReference>
<dbReference type="EMBL" id="WVUH01000223">
    <property type="protein sequence ID" value="MBO4208735.1"/>
    <property type="molecule type" value="Genomic_DNA"/>
</dbReference>
<dbReference type="SUPFAM" id="SSF51735">
    <property type="entry name" value="NAD(P)-binding Rossmann-fold domains"/>
    <property type="match status" value="1"/>
</dbReference>
<dbReference type="InterPro" id="IPR020843">
    <property type="entry name" value="ER"/>
</dbReference>
<dbReference type="RefSeq" id="WP_208815719.1">
    <property type="nucleotide sequence ID" value="NZ_WVUH01000223.1"/>
</dbReference>
<dbReference type="Pfam" id="PF00107">
    <property type="entry name" value="ADH_zinc_N"/>
    <property type="match status" value="1"/>
</dbReference>
<evidence type="ECO:0000259" key="3">
    <source>
        <dbReference type="SMART" id="SM00829"/>
    </source>
</evidence>
<evidence type="ECO:0000256" key="2">
    <source>
        <dbReference type="ARBA" id="ARBA00023002"/>
    </source>
</evidence>
<accession>A0ABS3VW12</accession>
<evidence type="ECO:0000256" key="1">
    <source>
        <dbReference type="ARBA" id="ARBA00022857"/>
    </source>
</evidence>
<keyword evidence="2" id="KW-0560">Oxidoreductase</keyword>
<feature type="domain" description="Enoyl reductase (ER)" evidence="3">
    <location>
        <begin position="1"/>
        <end position="204"/>
    </location>
</feature>
<dbReference type="InterPro" id="IPR013149">
    <property type="entry name" value="ADH-like_C"/>
</dbReference>
<dbReference type="Proteomes" id="UP000823521">
    <property type="component" value="Unassembled WGS sequence"/>
</dbReference>